<evidence type="ECO:0000256" key="5">
    <source>
        <dbReference type="SAM" id="Coils"/>
    </source>
</evidence>
<feature type="domain" description="Cas12f1-like TNB" evidence="7">
    <location>
        <begin position="131"/>
        <end position="196"/>
    </location>
</feature>
<gene>
    <name evidence="8" type="ORF">VB854_14945</name>
</gene>
<sequence length="257" mass="29429">FLIKWDRQEQHNYQGNVVGIDLGLKEFYTDSNGNTVVNPRFLRKSERRLKRLQRKVSKKHVKGKKQSNRYHKARIALARANLKVSRQRKDKARKDALALVKSNDLIVYEDLKIRNMVKNHHLAKSISDASWYQFTQWLQYFAKIHNVVCIAVPPYNTTVDCSNCGNQVKKTLSTRTHQCSQCGLVLDRDHNAAKNILAKGLKLLAQYLNSTVGHTESDLKKVKAQGENGLWLVNGDANILSRFCELRISNCAENLSL</sequence>
<evidence type="ECO:0000256" key="3">
    <source>
        <dbReference type="ARBA" id="ARBA00023125"/>
    </source>
</evidence>
<dbReference type="InterPro" id="IPR010095">
    <property type="entry name" value="Cas12f1-like_TNB"/>
</dbReference>
<keyword evidence="9" id="KW-1185">Reference proteome</keyword>
<dbReference type="NCBIfam" id="NF040570">
    <property type="entry name" value="guided_TnpB"/>
    <property type="match status" value="1"/>
</dbReference>
<keyword evidence="5" id="KW-0175">Coiled coil</keyword>
<proteinExistence type="inferred from homology"/>
<dbReference type="Proteomes" id="UP001301728">
    <property type="component" value="Unassembled WGS sequence"/>
</dbReference>
<dbReference type="EMBL" id="JAYGHT010000077">
    <property type="protein sequence ID" value="MEA5520243.1"/>
    <property type="molecule type" value="Genomic_DNA"/>
</dbReference>
<feature type="non-terminal residue" evidence="8">
    <location>
        <position position="1"/>
    </location>
</feature>
<feature type="coiled-coil region" evidence="5">
    <location>
        <begin position="42"/>
        <end position="95"/>
    </location>
</feature>
<dbReference type="InterPro" id="IPR001959">
    <property type="entry name" value="Transposase"/>
</dbReference>
<keyword evidence="3" id="KW-0238">DNA-binding</keyword>
<dbReference type="RefSeq" id="WP_323306875.1">
    <property type="nucleotide sequence ID" value="NZ_JAYGHT010000077.1"/>
</dbReference>
<dbReference type="Pfam" id="PF07282">
    <property type="entry name" value="Cas12f1-like_TNB"/>
    <property type="match status" value="1"/>
</dbReference>
<evidence type="ECO:0000256" key="1">
    <source>
        <dbReference type="ARBA" id="ARBA00008761"/>
    </source>
</evidence>
<comment type="similarity">
    <text evidence="1">In the C-terminal section; belongs to the transposase 35 family.</text>
</comment>
<evidence type="ECO:0000259" key="7">
    <source>
        <dbReference type="Pfam" id="PF07282"/>
    </source>
</evidence>
<evidence type="ECO:0000313" key="8">
    <source>
        <dbReference type="EMBL" id="MEA5520243.1"/>
    </source>
</evidence>
<evidence type="ECO:0000313" key="9">
    <source>
        <dbReference type="Proteomes" id="UP001301728"/>
    </source>
</evidence>
<keyword evidence="4" id="KW-0233">DNA recombination</keyword>
<reference evidence="8 9" key="1">
    <citation type="submission" date="2023-12" db="EMBL/GenBank/DDBJ databases">
        <title>Baltic Sea Cyanobacteria.</title>
        <authorList>
            <person name="Delbaje E."/>
            <person name="Fewer D.P."/>
            <person name="Shishido T.K."/>
        </authorList>
    </citation>
    <scope>NUCLEOTIDE SEQUENCE [LARGE SCALE GENOMIC DNA]</scope>
    <source>
        <strain evidence="8 9">CCNP 1315</strain>
    </source>
</reference>
<comment type="caution">
    <text evidence="8">The sequence shown here is derived from an EMBL/GenBank/DDBJ whole genome shotgun (WGS) entry which is preliminary data.</text>
</comment>
<evidence type="ECO:0000256" key="2">
    <source>
        <dbReference type="ARBA" id="ARBA00022578"/>
    </source>
</evidence>
<evidence type="ECO:0000259" key="6">
    <source>
        <dbReference type="Pfam" id="PF01385"/>
    </source>
</evidence>
<name>A0ABU5U289_9CYAN</name>
<protein>
    <submittedName>
        <fullName evidence="8">Transposase</fullName>
    </submittedName>
</protein>
<dbReference type="Pfam" id="PF01385">
    <property type="entry name" value="OrfB_IS605"/>
    <property type="match status" value="1"/>
</dbReference>
<keyword evidence="2" id="KW-0815">Transposition</keyword>
<evidence type="ECO:0000256" key="4">
    <source>
        <dbReference type="ARBA" id="ARBA00023172"/>
    </source>
</evidence>
<feature type="domain" description="Probable transposase IS891/IS1136/IS1341" evidence="6">
    <location>
        <begin position="5"/>
        <end position="119"/>
    </location>
</feature>
<organism evidence="8 9">
    <name type="scientific">Limnoraphis robusta CCNP1315</name>
    <dbReference type="NCBI Taxonomy" id="3110306"/>
    <lineage>
        <taxon>Bacteria</taxon>
        <taxon>Bacillati</taxon>
        <taxon>Cyanobacteriota</taxon>
        <taxon>Cyanophyceae</taxon>
        <taxon>Oscillatoriophycideae</taxon>
        <taxon>Oscillatoriales</taxon>
        <taxon>Sirenicapillariaceae</taxon>
        <taxon>Limnoraphis</taxon>
    </lineage>
</organism>
<accession>A0ABU5U289</accession>